<proteinExistence type="predicted"/>
<dbReference type="Proteomes" id="UP000659344">
    <property type="component" value="Unassembled WGS sequence"/>
</dbReference>
<keyword evidence="1" id="KW-0472">Membrane</keyword>
<keyword evidence="1" id="KW-1133">Transmembrane helix</keyword>
<reference evidence="3" key="1">
    <citation type="journal article" date="2019" name="Int. J. Syst. Evol. Microbiol.">
        <title>The Global Catalogue of Microorganisms (GCM) 10K type strain sequencing project: providing services to taxonomists for standard genome sequencing and annotation.</title>
        <authorList>
            <consortium name="The Broad Institute Genomics Platform"/>
            <consortium name="The Broad Institute Genome Sequencing Center for Infectious Disease"/>
            <person name="Wu L."/>
            <person name="Ma J."/>
        </authorList>
    </citation>
    <scope>NUCLEOTIDE SEQUENCE [LARGE SCALE GENOMIC DNA]</scope>
    <source>
        <strain evidence="3">CGMCC 1.12769</strain>
    </source>
</reference>
<sequence length="147" mass="17218">MNKLRANDENVWKDYIRRDDIQVNDEELENDLLQDDESLAAYIEALTSLEQELPKLADQDRFTEKVMRSIPIAEQKYHTKSTWSRNWSRHPLFHYVIAASITLFLMSCGLFDYITLGTEKVIHQTEGQSLSQQLLDKTSSWIDKIKP</sequence>
<organism evidence="2 3">
    <name type="scientific">Paenibacillus segetis</name>
    <dbReference type="NCBI Taxonomy" id="1325360"/>
    <lineage>
        <taxon>Bacteria</taxon>
        <taxon>Bacillati</taxon>
        <taxon>Bacillota</taxon>
        <taxon>Bacilli</taxon>
        <taxon>Bacillales</taxon>
        <taxon>Paenibacillaceae</taxon>
        <taxon>Paenibacillus</taxon>
    </lineage>
</organism>
<name>A0ABQ1YFD3_9BACL</name>
<protein>
    <submittedName>
        <fullName evidence="2">Uncharacterized protein</fullName>
    </submittedName>
</protein>
<keyword evidence="1" id="KW-0812">Transmembrane</keyword>
<accession>A0ABQ1YFD3</accession>
<feature type="transmembrane region" description="Helical" evidence="1">
    <location>
        <begin position="92"/>
        <end position="114"/>
    </location>
</feature>
<gene>
    <name evidence="2" type="ORF">GCM10008013_23630</name>
</gene>
<dbReference type="RefSeq" id="WP_188538904.1">
    <property type="nucleotide sequence ID" value="NZ_BMFT01000001.1"/>
</dbReference>
<dbReference type="EMBL" id="BMFT01000001">
    <property type="protein sequence ID" value="GGH24087.1"/>
    <property type="molecule type" value="Genomic_DNA"/>
</dbReference>
<keyword evidence="3" id="KW-1185">Reference proteome</keyword>
<comment type="caution">
    <text evidence="2">The sequence shown here is derived from an EMBL/GenBank/DDBJ whole genome shotgun (WGS) entry which is preliminary data.</text>
</comment>
<evidence type="ECO:0000313" key="2">
    <source>
        <dbReference type="EMBL" id="GGH24087.1"/>
    </source>
</evidence>
<evidence type="ECO:0000313" key="3">
    <source>
        <dbReference type="Proteomes" id="UP000659344"/>
    </source>
</evidence>
<evidence type="ECO:0000256" key="1">
    <source>
        <dbReference type="SAM" id="Phobius"/>
    </source>
</evidence>